<feature type="transmembrane region" description="Helical" evidence="7">
    <location>
        <begin position="199"/>
        <end position="222"/>
    </location>
</feature>
<sequence length="396" mass="42045">MPFRVYILAIAAFVVGTVELIVGGILELIAADLNVSVSAAGHFITVFSIAFAVSAPILMNVTAKMDRKKLYVISLFVFMIANLIVAMSSSYNVILAARALSAMSGSIIIVLSIMMASQLVPPSHKARAIGTIFMGISGSLVLGVPLGMVLGNAYGWRAPFFFIALLSAIAMICIQLLMEKTAPNPIIPLRKQLASLKDSKIVSGQLISFLLLTGHLTLYAYFAPYVQSNFNISASTMSIIYFLFGIAAVSGGGIGGWISDRLGTRKALLFIVPSFALSMFVLPLAAQVSFYIFMAVVMVWSALSWAISPAQQTYLMQSAPETADIQLSLNTSIMHLGIACGSFIGGIAIKEASVAINPWIGGAIAMLGLASALFSLSRRSRADKQPLATTKLAAEV</sequence>
<feature type="transmembrane region" description="Helical" evidence="7">
    <location>
        <begin position="95"/>
        <end position="116"/>
    </location>
</feature>
<dbReference type="InterPro" id="IPR036259">
    <property type="entry name" value="MFS_trans_sf"/>
</dbReference>
<dbReference type="Proteomes" id="UP000318102">
    <property type="component" value="Unassembled WGS sequence"/>
</dbReference>
<keyword evidence="5 7" id="KW-1133">Transmembrane helix</keyword>
<dbReference type="GO" id="GO:0005886">
    <property type="term" value="C:plasma membrane"/>
    <property type="evidence" value="ECO:0007669"/>
    <property type="project" value="UniProtKB-SubCell"/>
</dbReference>
<feature type="transmembrane region" description="Helical" evidence="7">
    <location>
        <begin position="234"/>
        <end position="255"/>
    </location>
</feature>
<evidence type="ECO:0000259" key="8">
    <source>
        <dbReference type="PROSITE" id="PS50850"/>
    </source>
</evidence>
<feature type="transmembrane region" description="Helical" evidence="7">
    <location>
        <begin position="355"/>
        <end position="376"/>
    </location>
</feature>
<evidence type="ECO:0000313" key="10">
    <source>
        <dbReference type="Proteomes" id="UP000318102"/>
    </source>
</evidence>
<proteinExistence type="predicted"/>
<protein>
    <submittedName>
        <fullName evidence="9">MFS transporter</fullName>
    </submittedName>
</protein>
<evidence type="ECO:0000256" key="7">
    <source>
        <dbReference type="SAM" id="Phobius"/>
    </source>
</evidence>
<dbReference type="RefSeq" id="WP_144993034.1">
    <property type="nucleotide sequence ID" value="NZ_VNJK01000003.1"/>
</dbReference>
<accession>A0A559IKE0</accession>
<evidence type="ECO:0000256" key="5">
    <source>
        <dbReference type="ARBA" id="ARBA00022989"/>
    </source>
</evidence>
<dbReference type="InterPro" id="IPR011701">
    <property type="entry name" value="MFS"/>
</dbReference>
<comment type="caution">
    <text evidence="9">The sequence shown here is derived from an EMBL/GenBank/DDBJ whole genome shotgun (WGS) entry which is preliminary data.</text>
</comment>
<dbReference type="PANTHER" id="PTHR43124:SF10">
    <property type="entry name" value="PURINE EFFLUX PUMP PBUE"/>
    <property type="match status" value="1"/>
</dbReference>
<dbReference type="InterPro" id="IPR020846">
    <property type="entry name" value="MFS_dom"/>
</dbReference>
<gene>
    <name evidence="9" type="ORF">FPZ44_19690</name>
</gene>
<keyword evidence="10" id="KW-1185">Reference proteome</keyword>
<dbReference type="InterPro" id="IPR001958">
    <property type="entry name" value="Tet-R_TetA/multi-R_MdtG-like"/>
</dbReference>
<evidence type="ECO:0000256" key="4">
    <source>
        <dbReference type="ARBA" id="ARBA00022692"/>
    </source>
</evidence>
<keyword evidence="6 7" id="KW-0472">Membrane</keyword>
<dbReference type="AlphaFoldDB" id="A0A559IKE0"/>
<dbReference type="SUPFAM" id="SSF103473">
    <property type="entry name" value="MFS general substrate transporter"/>
    <property type="match status" value="1"/>
</dbReference>
<feature type="transmembrane region" description="Helical" evidence="7">
    <location>
        <begin position="327"/>
        <end position="349"/>
    </location>
</feature>
<feature type="transmembrane region" description="Helical" evidence="7">
    <location>
        <begin position="70"/>
        <end position="89"/>
    </location>
</feature>
<dbReference type="CDD" id="cd17324">
    <property type="entry name" value="MFS_NepI_like"/>
    <property type="match status" value="1"/>
</dbReference>
<feature type="transmembrane region" description="Helical" evidence="7">
    <location>
        <begin position="37"/>
        <end position="58"/>
    </location>
</feature>
<keyword evidence="2" id="KW-0813">Transport</keyword>
<evidence type="ECO:0000256" key="3">
    <source>
        <dbReference type="ARBA" id="ARBA00022475"/>
    </source>
</evidence>
<reference evidence="9 10" key="1">
    <citation type="submission" date="2019-07" db="EMBL/GenBank/DDBJ databases">
        <authorList>
            <person name="Kim J."/>
        </authorList>
    </citation>
    <scope>NUCLEOTIDE SEQUENCE [LARGE SCALE GENOMIC DNA]</scope>
    <source>
        <strain evidence="9 10">N4</strain>
    </source>
</reference>
<dbReference type="PANTHER" id="PTHR43124">
    <property type="entry name" value="PURINE EFFLUX PUMP PBUE"/>
    <property type="match status" value="1"/>
</dbReference>
<name>A0A559IKE0_9BACL</name>
<keyword evidence="4 7" id="KW-0812">Transmembrane</keyword>
<feature type="transmembrane region" description="Helical" evidence="7">
    <location>
        <begin position="290"/>
        <end position="307"/>
    </location>
</feature>
<dbReference type="PROSITE" id="PS50850">
    <property type="entry name" value="MFS"/>
    <property type="match status" value="1"/>
</dbReference>
<dbReference type="PRINTS" id="PR01035">
    <property type="entry name" value="TCRTETA"/>
</dbReference>
<evidence type="ECO:0000256" key="6">
    <source>
        <dbReference type="ARBA" id="ARBA00023136"/>
    </source>
</evidence>
<organism evidence="9 10">
    <name type="scientific">Paenibacillus agilis</name>
    <dbReference type="NCBI Taxonomy" id="3020863"/>
    <lineage>
        <taxon>Bacteria</taxon>
        <taxon>Bacillati</taxon>
        <taxon>Bacillota</taxon>
        <taxon>Bacilli</taxon>
        <taxon>Bacillales</taxon>
        <taxon>Paenibacillaceae</taxon>
        <taxon>Paenibacillus</taxon>
    </lineage>
</organism>
<dbReference type="EMBL" id="VNJK01000003">
    <property type="protein sequence ID" value="TVX88132.1"/>
    <property type="molecule type" value="Genomic_DNA"/>
</dbReference>
<dbReference type="InterPro" id="IPR050189">
    <property type="entry name" value="MFS_Efflux_Transporters"/>
</dbReference>
<feature type="transmembrane region" description="Helical" evidence="7">
    <location>
        <begin position="7"/>
        <end position="31"/>
    </location>
</feature>
<dbReference type="OrthoDB" id="2727100at2"/>
<keyword evidence="3" id="KW-1003">Cell membrane</keyword>
<feature type="transmembrane region" description="Helical" evidence="7">
    <location>
        <begin position="156"/>
        <end position="178"/>
    </location>
</feature>
<comment type="subcellular location">
    <subcellularLocation>
        <location evidence="1">Cell membrane</location>
        <topology evidence="1">Multi-pass membrane protein</topology>
    </subcellularLocation>
</comment>
<evidence type="ECO:0000256" key="1">
    <source>
        <dbReference type="ARBA" id="ARBA00004651"/>
    </source>
</evidence>
<feature type="domain" description="Major facilitator superfamily (MFS) profile" evidence="8">
    <location>
        <begin position="4"/>
        <end position="380"/>
    </location>
</feature>
<dbReference type="Pfam" id="PF07690">
    <property type="entry name" value="MFS_1"/>
    <property type="match status" value="1"/>
</dbReference>
<dbReference type="GO" id="GO:0022857">
    <property type="term" value="F:transmembrane transporter activity"/>
    <property type="evidence" value="ECO:0007669"/>
    <property type="project" value="InterPro"/>
</dbReference>
<evidence type="ECO:0000313" key="9">
    <source>
        <dbReference type="EMBL" id="TVX88132.1"/>
    </source>
</evidence>
<feature type="transmembrane region" description="Helical" evidence="7">
    <location>
        <begin position="128"/>
        <end position="150"/>
    </location>
</feature>
<dbReference type="Gene3D" id="1.20.1250.20">
    <property type="entry name" value="MFS general substrate transporter like domains"/>
    <property type="match status" value="2"/>
</dbReference>
<evidence type="ECO:0000256" key="2">
    <source>
        <dbReference type="ARBA" id="ARBA00022448"/>
    </source>
</evidence>
<feature type="transmembrane region" description="Helical" evidence="7">
    <location>
        <begin position="267"/>
        <end position="284"/>
    </location>
</feature>